<dbReference type="GO" id="GO:0009116">
    <property type="term" value="P:nucleoside metabolic process"/>
    <property type="evidence" value="ECO:0007669"/>
    <property type="project" value="InterPro"/>
</dbReference>
<dbReference type="Gene3D" id="3.40.50.1580">
    <property type="entry name" value="Nucleoside phosphorylase domain"/>
    <property type="match status" value="1"/>
</dbReference>
<feature type="domain" description="DUF7580" evidence="2">
    <location>
        <begin position="533"/>
        <end position="895"/>
    </location>
</feature>
<evidence type="ECO:0008006" key="5">
    <source>
        <dbReference type="Google" id="ProtNLM"/>
    </source>
</evidence>
<dbReference type="InterPro" id="IPR053137">
    <property type="entry name" value="NLR-like"/>
</dbReference>
<sequence>MPFPLTPRDREDFSVAIICALEIESNAVELLFDHIWDANGDRYGKALKDTNSYRTGVIGNHNVVLAYMTGMGKVQAATVAKSCHWSFPCIRLALIVGVCGGVPGGIEGGIFLGDIIISGEILPYDFGKQFPGSFQYRETASRSSGDSEVQAFLRKLRSLKGREYLLSRTDYHLSALRTRTSDYSCPPRQSDQLFEPNYHHKHHDNSKCKTCGENKSCKKAQKATCKALRCDRERLIVRSRSSQREFSVHFGRIASGDTVMKSGKDRDRIADKEKVIAFEMEGAGIDGIMPFLVIKGVCDYADSHKNKIWQKYSAGAAAACMKSLLEQWAVIDQFEKRPKQPRDSSQESHCPIQETASKVCALSSRREEGCHSQYNPDTSDGELLQVLPEIDSSFKCVIKSLREHREYLPRDADLKEMLKNQRFLVSDLAKVLLSDDRLGSSEFSCLEIALEIQKKLESIEGLTRQLPVATQARSEHISAVSLLKYSVEDMESLVQNFGSVINQPKKNHTCTWQASTIDRIPECRRKFEDFRVIQQAARSLYDAFGSACAAHTVHNVHISLQPAVNGTTTRVRFNIAFIQHPRAPGNAAWIDVESTITSHKSYSQLAFTSSSSENPSLKRQREVKREIYSSAPRKRVQFKLPAAPIQPLCSKADVDKIPYLHIQRNFCKVVERSLNQQERNTCIGLLGDNGTCKHLAYLGSRTSITTTAKSLSELISQPRSDIMKEMSQYERVRLAKYLATAVLYYHATPWLNRAWRSEDIHFFDSPDPSVEQPQHVCAYMTSSVSTESLPASPAYPRLIRNPVLFGLGVMFLELAFQVPLAALARSIDREEGGKPDFDEYFTARRVVEFSHGKISKSFKEVIKRCLYCDFGHDDDFKSPALQQAFYNNVITVLDDLEEQFRELQLD</sequence>
<evidence type="ECO:0000259" key="2">
    <source>
        <dbReference type="Pfam" id="PF24476"/>
    </source>
</evidence>
<organism evidence="3 4">
    <name type="scientific">Penicillium daleae</name>
    <dbReference type="NCBI Taxonomy" id="63821"/>
    <lineage>
        <taxon>Eukaryota</taxon>
        <taxon>Fungi</taxon>
        <taxon>Dikarya</taxon>
        <taxon>Ascomycota</taxon>
        <taxon>Pezizomycotina</taxon>
        <taxon>Eurotiomycetes</taxon>
        <taxon>Eurotiomycetidae</taxon>
        <taxon>Eurotiales</taxon>
        <taxon>Aspergillaceae</taxon>
        <taxon>Penicillium</taxon>
    </lineage>
</organism>
<dbReference type="PANTHER" id="PTHR46082">
    <property type="entry name" value="ATP/GTP-BINDING PROTEIN-RELATED"/>
    <property type="match status" value="1"/>
</dbReference>
<dbReference type="RefSeq" id="XP_056771482.1">
    <property type="nucleotide sequence ID" value="XM_056903715.1"/>
</dbReference>
<dbReference type="GeneID" id="81593958"/>
<dbReference type="Pfam" id="PF24476">
    <property type="entry name" value="DUF7580"/>
    <property type="match status" value="1"/>
</dbReference>
<dbReference type="Pfam" id="PF01048">
    <property type="entry name" value="PNP_UDP_1"/>
    <property type="match status" value="1"/>
</dbReference>
<dbReference type="InterPro" id="IPR056002">
    <property type="entry name" value="DUF7580"/>
</dbReference>
<accession>A0AAD6G7Q2</accession>
<name>A0AAD6G7Q2_9EURO</name>
<dbReference type="InterPro" id="IPR000845">
    <property type="entry name" value="Nucleoside_phosphorylase_d"/>
</dbReference>
<evidence type="ECO:0000313" key="3">
    <source>
        <dbReference type="EMBL" id="KAJ5464635.1"/>
    </source>
</evidence>
<reference evidence="3" key="1">
    <citation type="submission" date="2022-12" db="EMBL/GenBank/DDBJ databases">
        <authorList>
            <person name="Petersen C."/>
        </authorList>
    </citation>
    <scope>NUCLEOTIDE SEQUENCE</scope>
    <source>
        <strain evidence="3">IBT 16125</strain>
    </source>
</reference>
<dbReference type="GO" id="GO:0003824">
    <property type="term" value="F:catalytic activity"/>
    <property type="evidence" value="ECO:0007669"/>
    <property type="project" value="InterPro"/>
</dbReference>
<dbReference type="PANTHER" id="PTHR46082:SF6">
    <property type="entry name" value="AAA+ ATPASE DOMAIN-CONTAINING PROTEIN-RELATED"/>
    <property type="match status" value="1"/>
</dbReference>
<dbReference type="InterPro" id="IPR035994">
    <property type="entry name" value="Nucleoside_phosphorylase_sf"/>
</dbReference>
<dbReference type="Proteomes" id="UP001213681">
    <property type="component" value="Unassembled WGS sequence"/>
</dbReference>
<dbReference type="AlphaFoldDB" id="A0AAD6G7Q2"/>
<comment type="caution">
    <text evidence="3">The sequence shown here is derived from an EMBL/GenBank/DDBJ whole genome shotgun (WGS) entry which is preliminary data.</text>
</comment>
<evidence type="ECO:0000259" key="1">
    <source>
        <dbReference type="Pfam" id="PF01048"/>
    </source>
</evidence>
<keyword evidence="4" id="KW-1185">Reference proteome</keyword>
<proteinExistence type="predicted"/>
<feature type="domain" description="Nucleoside phosphorylase" evidence="1">
    <location>
        <begin position="15"/>
        <end position="153"/>
    </location>
</feature>
<reference evidence="3" key="2">
    <citation type="journal article" date="2023" name="IMA Fungus">
        <title>Comparative genomic study of the Penicillium genus elucidates a diverse pangenome and 15 lateral gene transfer events.</title>
        <authorList>
            <person name="Petersen C."/>
            <person name="Sorensen T."/>
            <person name="Nielsen M.R."/>
            <person name="Sondergaard T.E."/>
            <person name="Sorensen J.L."/>
            <person name="Fitzpatrick D.A."/>
            <person name="Frisvad J.C."/>
            <person name="Nielsen K.L."/>
        </authorList>
    </citation>
    <scope>NUCLEOTIDE SEQUENCE</scope>
    <source>
        <strain evidence="3">IBT 16125</strain>
    </source>
</reference>
<gene>
    <name evidence="3" type="ORF">N7458_000321</name>
</gene>
<dbReference type="SUPFAM" id="SSF53167">
    <property type="entry name" value="Purine and uridine phosphorylases"/>
    <property type="match status" value="1"/>
</dbReference>
<protein>
    <recommendedName>
        <fullName evidence="5">Nucleoside phosphorylase domain-containing protein</fullName>
    </recommendedName>
</protein>
<dbReference type="EMBL" id="JAPVEA010000001">
    <property type="protein sequence ID" value="KAJ5464635.1"/>
    <property type="molecule type" value="Genomic_DNA"/>
</dbReference>
<evidence type="ECO:0000313" key="4">
    <source>
        <dbReference type="Proteomes" id="UP001213681"/>
    </source>
</evidence>